<accession>A0ABS0SGZ5</accession>
<dbReference type="InterPro" id="IPR039459">
    <property type="entry name" value="RepB-like_DNA_primase_dom"/>
</dbReference>
<evidence type="ECO:0000313" key="3">
    <source>
        <dbReference type="EMBL" id="MBI1622573.1"/>
    </source>
</evidence>
<feature type="region of interest" description="Disordered" evidence="1">
    <location>
        <begin position="680"/>
        <end position="723"/>
    </location>
</feature>
<dbReference type="SUPFAM" id="SSF52540">
    <property type="entry name" value="P-loop containing nucleoside triphosphate hydrolases"/>
    <property type="match status" value="1"/>
</dbReference>
<dbReference type="Proteomes" id="UP000601789">
    <property type="component" value="Unassembled WGS sequence"/>
</dbReference>
<feature type="domain" description="RepB-like DNA primase" evidence="2">
    <location>
        <begin position="118"/>
        <end position="183"/>
    </location>
</feature>
<evidence type="ECO:0000313" key="4">
    <source>
        <dbReference type="Proteomes" id="UP000601789"/>
    </source>
</evidence>
<dbReference type="Gene3D" id="3.30.70.1790">
    <property type="entry name" value="RepB DNA-primase, N-terminal domain"/>
    <property type="match status" value="1"/>
</dbReference>
<proteinExistence type="predicted"/>
<reference evidence="3 4" key="1">
    <citation type="submission" date="2020-10" db="EMBL/GenBank/DDBJ databases">
        <title>Aquamicrobium zhengzhouensis sp. nov., a exopolysaccharide producing bacterium isolated from farmland soil.</title>
        <authorList>
            <person name="Wang X."/>
        </authorList>
    </citation>
    <scope>NUCLEOTIDE SEQUENCE [LARGE SCALE GENOMIC DNA]</scope>
    <source>
        <strain evidence="4">cd-1</strain>
    </source>
</reference>
<organism evidence="3 4">
    <name type="scientific">Aquamicrobium zhengzhouense</name>
    <dbReference type="NCBI Taxonomy" id="2781738"/>
    <lineage>
        <taxon>Bacteria</taxon>
        <taxon>Pseudomonadati</taxon>
        <taxon>Pseudomonadota</taxon>
        <taxon>Alphaproteobacteria</taxon>
        <taxon>Hyphomicrobiales</taxon>
        <taxon>Phyllobacteriaceae</taxon>
        <taxon>Aquamicrobium</taxon>
    </lineage>
</organism>
<dbReference type="EMBL" id="JADGMQ010000018">
    <property type="protein sequence ID" value="MBI1622573.1"/>
    <property type="molecule type" value="Genomic_DNA"/>
</dbReference>
<dbReference type="Gene3D" id="3.40.50.300">
    <property type="entry name" value="P-loop containing nucleotide triphosphate hydrolases"/>
    <property type="match status" value="1"/>
</dbReference>
<keyword evidence="4" id="KW-1185">Reference proteome</keyword>
<feature type="compositionally biased region" description="Basic residues" evidence="1">
    <location>
        <begin position="708"/>
        <end position="717"/>
    </location>
</feature>
<comment type="caution">
    <text evidence="3">The sequence shown here is derived from an EMBL/GenBank/DDBJ whole genome shotgun (WGS) entry which is preliminary data.</text>
</comment>
<feature type="compositionally biased region" description="Basic and acidic residues" evidence="1">
    <location>
        <begin position="692"/>
        <end position="701"/>
    </location>
</feature>
<dbReference type="RefSeq" id="WP_198478107.1">
    <property type="nucleotide sequence ID" value="NZ_JADGMQ010000018.1"/>
</dbReference>
<dbReference type="InterPro" id="IPR027417">
    <property type="entry name" value="P-loop_NTPase"/>
</dbReference>
<protein>
    <submittedName>
        <fullName evidence="3">AAA family ATPase</fullName>
    </submittedName>
</protein>
<dbReference type="Pfam" id="PF13481">
    <property type="entry name" value="AAA_25"/>
    <property type="match status" value="1"/>
</dbReference>
<gene>
    <name evidence="3" type="ORF">IOD40_18095</name>
</gene>
<name>A0ABS0SGZ5_9HYPH</name>
<dbReference type="Pfam" id="PF16793">
    <property type="entry name" value="RepB_primase"/>
    <property type="match status" value="1"/>
</dbReference>
<sequence length="723" mass="77638">MTTAQLNPTPDPVRQHVEMLHRLADGVDGLLVASAFNANLHSDKGTITHHHVGDVDGMVAAIDAHRDTPGANVYCGLQVMRRSLARGQRGGEKDIVAVLGLVADLDADTGKAAGEYPLAPNYVIETSPGNLQPFWLFDTPLTPDVAKEIARGLKMATGSDHGTADIAHVWRVPGTLNWPNAKKLARGRSPEPVPVTVTAPWDGTVTSAADLHRAVGAYAVSAAEPVMLGDLPEVDGVEVSTEAAALLGANGVDDRSAHAARVVEKLAFDGHPAEVAAALFLSATGDWLERYPTEERATADFQRLWGRFGAPHVESRANAEAFAARVVARVSGTAPAPANDNRNEKKDGPTFPGILTSAEFVRGFTPPDYLIDGIIQSGFLYSITGQTGSGKTAVALLVASCLALGEPLADQEVKQGRILYFAGENPDDVRMRWIGLCHELAIDPADIDAHFVEGVFSISEFAERIERDVAALGGCAAIFVDTTAAYFPGMDENSNVEMGHYARLLRSLTRIPCRPAVIAASHPVKNAAADNLLPRGGGAFLNEVDGNLSLAKKGDRTSELHWQGKFRGPDFKPITFDLPEIKVPTLVDSRGREIPTVRAVVVEESEIAARAQASSREDSDVLLAVRNNGNRSLRELAECLGWNNTNGEPDKRKVQRVTERLKRSGHVVYELSAWKLTKKGDAAATEAATQRHKAESSKRMVEGLVAKSRSRRTNRNRKGTEAA</sequence>
<evidence type="ECO:0000259" key="2">
    <source>
        <dbReference type="Pfam" id="PF16793"/>
    </source>
</evidence>
<evidence type="ECO:0000256" key="1">
    <source>
        <dbReference type="SAM" id="MobiDB-lite"/>
    </source>
</evidence>